<dbReference type="EMBL" id="JAEAOA010000299">
    <property type="protein sequence ID" value="KAK3591195.1"/>
    <property type="molecule type" value="Genomic_DNA"/>
</dbReference>
<dbReference type="Proteomes" id="UP001195483">
    <property type="component" value="Unassembled WGS sequence"/>
</dbReference>
<evidence type="ECO:0000313" key="2">
    <source>
        <dbReference type="Proteomes" id="UP001195483"/>
    </source>
</evidence>
<reference evidence="1" key="2">
    <citation type="journal article" date="2021" name="Genome Biol. Evol.">
        <title>Developing a high-quality reference genome for a parasitic bivalve with doubly uniparental inheritance (Bivalvia: Unionida).</title>
        <authorList>
            <person name="Smith C.H."/>
        </authorList>
    </citation>
    <scope>NUCLEOTIDE SEQUENCE</scope>
    <source>
        <strain evidence="1">CHS0354</strain>
        <tissue evidence="1">Mantle</tissue>
    </source>
</reference>
<proteinExistence type="predicted"/>
<reference evidence="1" key="3">
    <citation type="submission" date="2023-05" db="EMBL/GenBank/DDBJ databases">
        <authorList>
            <person name="Smith C.H."/>
        </authorList>
    </citation>
    <scope>NUCLEOTIDE SEQUENCE</scope>
    <source>
        <strain evidence="1">CHS0354</strain>
        <tissue evidence="1">Mantle</tissue>
    </source>
</reference>
<accession>A0AAE0VW34</accession>
<keyword evidence="2" id="KW-1185">Reference proteome</keyword>
<name>A0AAE0VW34_9BIVA</name>
<protein>
    <submittedName>
        <fullName evidence="1">Uncharacterized protein</fullName>
    </submittedName>
</protein>
<dbReference type="AlphaFoldDB" id="A0AAE0VW34"/>
<organism evidence="1 2">
    <name type="scientific">Potamilus streckersoni</name>
    <dbReference type="NCBI Taxonomy" id="2493646"/>
    <lineage>
        <taxon>Eukaryota</taxon>
        <taxon>Metazoa</taxon>
        <taxon>Spiralia</taxon>
        <taxon>Lophotrochozoa</taxon>
        <taxon>Mollusca</taxon>
        <taxon>Bivalvia</taxon>
        <taxon>Autobranchia</taxon>
        <taxon>Heteroconchia</taxon>
        <taxon>Palaeoheterodonta</taxon>
        <taxon>Unionida</taxon>
        <taxon>Unionoidea</taxon>
        <taxon>Unionidae</taxon>
        <taxon>Ambleminae</taxon>
        <taxon>Lampsilini</taxon>
        <taxon>Potamilus</taxon>
    </lineage>
</organism>
<sequence length="65" mass="6901">PKVYLGCQHIGISTAALQQEKKEATVGIIAALERAGFTLVGTSGVKVEKDGHIVEGIKKNDIRGR</sequence>
<gene>
    <name evidence="1" type="ORF">CHS0354_003821</name>
</gene>
<feature type="non-terminal residue" evidence="1">
    <location>
        <position position="65"/>
    </location>
</feature>
<reference evidence="1" key="1">
    <citation type="journal article" date="2021" name="Genome Biol. Evol.">
        <title>A High-Quality Reference Genome for a Parasitic Bivalve with Doubly Uniparental Inheritance (Bivalvia: Unionida).</title>
        <authorList>
            <person name="Smith C.H."/>
        </authorList>
    </citation>
    <scope>NUCLEOTIDE SEQUENCE</scope>
    <source>
        <strain evidence="1">CHS0354</strain>
    </source>
</reference>
<comment type="caution">
    <text evidence="1">The sequence shown here is derived from an EMBL/GenBank/DDBJ whole genome shotgun (WGS) entry which is preliminary data.</text>
</comment>
<evidence type="ECO:0000313" key="1">
    <source>
        <dbReference type="EMBL" id="KAK3591195.1"/>
    </source>
</evidence>